<evidence type="ECO:0000313" key="2">
    <source>
        <dbReference type="EMBL" id="EXM12969.1"/>
    </source>
</evidence>
<proteinExistence type="predicted"/>
<sequence>MKVSFLGLLALSTYASACASYAKCHCYDSNGKPNNGATQTVCDHFKGSMNPNVAEYGQGTQYKDCEAKTFGGASSFDNCDWRKRCQSAGATGADSSCRLKYP</sequence>
<feature type="signal peptide" evidence="1">
    <location>
        <begin position="1"/>
        <end position="17"/>
    </location>
</feature>
<keyword evidence="1" id="KW-0732">Signal</keyword>
<dbReference type="HOGENOM" id="CLU_152062_1_0_1"/>
<reference evidence="2" key="1">
    <citation type="submission" date="2011-11" db="EMBL/GenBank/DDBJ databases">
        <title>The Genome Sequence of Fusarium oxysporum Cotton.</title>
        <authorList>
            <consortium name="The Broad Institute Genome Sequencing Platform"/>
            <person name="Ma L.-J."/>
            <person name="Gale L.R."/>
            <person name="Schwartz D.C."/>
            <person name="Zhou S."/>
            <person name="Corby-Kistler H."/>
            <person name="Young S.K."/>
            <person name="Zeng Q."/>
            <person name="Gargeya S."/>
            <person name="Fitzgerald M."/>
            <person name="Haas B."/>
            <person name="Abouelleil A."/>
            <person name="Alvarado L."/>
            <person name="Arachchi H.M."/>
            <person name="Berlin A."/>
            <person name="Brown A."/>
            <person name="Chapman S.B."/>
            <person name="Chen Z."/>
            <person name="Dunbar C."/>
            <person name="Freedman E."/>
            <person name="Gearin G."/>
            <person name="Goldberg J."/>
            <person name="Griggs A."/>
            <person name="Gujja S."/>
            <person name="Heiman D."/>
            <person name="Howarth C."/>
            <person name="Larson L."/>
            <person name="Lui A."/>
            <person name="MacDonald P.J.P."/>
            <person name="Montmayeur A."/>
            <person name="Murphy C."/>
            <person name="Neiman D."/>
            <person name="Pearson M."/>
            <person name="Priest M."/>
            <person name="Roberts A."/>
            <person name="Saif S."/>
            <person name="Shea T."/>
            <person name="Shenoy N."/>
            <person name="Sisk P."/>
            <person name="Stolte C."/>
            <person name="Sykes S."/>
            <person name="Wortman J."/>
            <person name="Nusbaum C."/>
            <person name="Birren B."/>
        </authorList>
    </citation>
    <scope>NUCLEOTIDE SEQUENCE [LARGE SCALE GENOMIC DNA]</scope>
    <source>
        <strain evidence="2">25433</strain>
    </source>
</reference>
<name>X0KH78_FUSOX</name>
<feature type="chain" id="PRO_5004943321" evidence="1">
    <location>
        <begin position="18"/>
        <end position="102"/>
    </location>
</feature>
<reference evidence="2" key="2">
    <citation type="submission" date="2012-05" db="EMBL/GenBank/DDBJ databases">
        <title>The Genome Annotation of Fusarium oxysporum Cotton.</title>
        <authorList>
            <consortium name="The Broad Institute Genomics Platform"/>
            <person name="Ma L.-J."/>
            <person name="Corby-Kistler H."/>
            <person name="Broz K."/>
            <person name="Gale L.R."/>
            <person name="Jonkers W."/>
            <person name="O'Donnell K."/>
            <person name="Ploetz R."/>
            <person name="Steinberg C."/>
            <person name="Schwartz D.C."/>
            <person name="VanEtten H."/>
            <person name="Zhou S."/>
            <person name="Young S.K."/>
            <person name="Zeng Q."/>
            <person name="Gargeya S."/>
            <person name="Fitzgerald M."/>
            <person name="Abouelleil A."/>
            <person name="Alvarado L."/>
            <person name="Chapman S.B."/>
            <person name="Gainer-Dewar J."/>
            <person name="Goldberg J."/>
            <person name="Griggs A."/>
            <person name="Gujja S."/>
            <person name="Hansen M."/>
            <person name="Howarth C."/>
            <person name="Imamovic A."/>
            <person name="Ireland A."/>
            <person name="Larimer J."/>
            <person name="McCowan C."/>
            <person name="Murphy C."/>
            <person name="Pearson M."/>
            <person name="Poon T.W."/>
            <person name="Priest M."/>
            <person name="Roberts A."/>
            <person name="Saif S."/>
            <person name="Shea T."/>
            <person name="Sykes S."/>
            <person name="Wortman J."/>
            <person name="Nusbaum C."/>
            <person name="Birren B."/>
        </authorList>
    </citation>
    <scope>NUCLEOTIDE SEQUENCE</scope>
    <source>
        <strain evidence="2">25433</strain>
    </source>
</reference>
<protein>
    <submittedName>
        <fullName evidence="2">Uncharacterized protein</fullName>
    </submittedName>
</protein>
<gene>
    <name evidence="2" type="ORF">FOTG_18557</name>
</gene>
<evidence type="ECO:0000256" key="1">
    <source>
        <dbReference type="SAM" id="SignalP"/>
    </source>
</evidence>
<dbReference type="EMBL" id="JH658198">
    <property type="protein sequence ID" value="EXM12969.1"/>
    <property type="molecule type" value="Genomic_DNA"/>
</dbReference>
<organism evidence="2">
    <name type="scientific">Fusarium oxysporum f. sp. vasinfectum 25433</name>
    <dbReference type="NCBI Taxonomy" id="1089449"/>
    <lineage>
        <taxon>Eukaryota</taxon>
        <taxon>Fungi</taxon>
        <taxon>Dikarya</taxon>
        <taxon>Ascomycota</taxon>
        <taxon>Pezizomycotina</taxon>
        <taxon>Sordariomycetes</taxon>
        <taxon>Hypocreomycetidae</taxon>
        <taxon>Hypocreales</taxon>
        <taxon>Nectriaceae</taxon>
        <taxon>Fusarium</taxon>
        <taxon>Fusarium oxysporum species complex</taxon>
    </lineage>
</organism>
<dbReference type="Proteomes" id="UP000030701">
    <property type="component" value="Unassembled WGS sequence"/>
</dbReference>
<dbReference type="AlphaFoldDB" id="X0KH78"/>
<dbReference type="OrthoDB" id="3660698at2759"/>
<accession>X0KH78</accession>